<feature type="region of interest" description="Disordered" evidence="1">
    <location>
        <begin position="269"/>
        <end position="392"/>
    </location>
</feature>
<dbReference type="AlphaFoldDB" id="A0A2K5DWB9"/>
<protein>
    <submittedName>
        <fullName evidence="2">BCL2 interacting protein 5</fullName>
    </submittedName>
</protein>
<reference evidence="2" key="1">
    <citation type="submission" date="2025-08" db="UniProtKB">
        <authorList>
            <consortium name="Ensembl"/>
        </authorList>
    </citation>
    <scope>IDENTIFICATION</scope>
</reference>
<dbReference type="Pfam" id="PF15661">
    <property type="entry name" value="CF222"/>
    <property type="match status" value="1"/>
</dbReference>
<evidence type="ECO:0000256" key="1">
    <source>
        <dbReference type="SAM" id="MobiDB-lite"/>
    </source>
</evidence>
<name>A0A2K5DWB9_AOTNA</name>
<feature type="compositionally biased region" description="Basic and acidic residues" evidence="1">
    <location>
        <begin position="312"/>
        <end position="321"/>
    </location>
</feature>
<dbReference type="GeneTree" id="ENSGT00390000001176"/>
<dbReference type="PANTHER" id="PTHR22435">
    <property type="entry name" value="CHROMOSOME 6 OPEN READING FRAME 222"/>
    <property type="match status" value="1"/>
</dbReference>
<evidence type="ECO:0000313" key="3">
    <source>
        <dbReference type="Proteomes" id="UP000233020"/>
    </source>
</evidence>
<feature type="region of interest" description="Disordered" evidence="1">
    <location>
        <begin position="55"/>
        <end position="103"/>
    </location>
</feature>
<evidence type="ECO:0000313" key="2">
    <source>
        <dbReference type="Ensembl" id="ENSANAP00000025289.1"/>
    </source>
</evidence>
<dbReference type="STRING" id="37293.ENSANAP00000025289"/>
<feature type="region of interest" description="Disordered" evidence="1">
    <location>
        <begin position="121"/>
        <end position="253"/>
    </location>
</feature>
<dbReference type="InterPro" id="IPR031362">
    <property type="entry name" value="BNIP5"/>
</dbReference>
<feature type="compositionally biased region" description="Basic and acidic residues" evidence="1">
    <location>
        <begin position="91"/>
        <end position="101"/>
    </location>
</feature>
<feature type="compositionally biased region" description="Basic residues" evidence="1">
    <location>
        <begin position="155"/>
        <end position="174"/>
    </location>
</feature>
<gene>
    <name evidence="2" type="primary">BNIP5</name>
</gene>
<dbReference type="Ensembl" id="ENSANAT00000043210.1">
    <property type="protein sequence ID" value="ENSANAP00000025289.1"/>
    <property type="gene ID" value="ENSANAG00000030362.1"/>
</dbReference>
<feature type="compositionally biased region" description="Basic and acidic residues" evidence="1">
    <location>
        <begin position="10"/>
        <end position="33"/>
    </location>
</feature>
<keyword evidence="3" id="KW-1185">Reference proteome</keyword>
<dbReference type="Proteomes" id="UP000233020">
    <property type="component" value="Unplaced"/>
</dbReference>
<sequence length="662" mass="74087">MENPRRPRRPLTERKAKSLDRPSAPRKDSESWDCHCLSLPTAPTRKALHWTARDWARHSESPAPSAEAQGTTAAALTLEETGEFLPSEQRPPQDTKRDKAQRWAQQGWLKTMLNFFLLRTGHEEPREKASRRPRGKEDLSQPPEPPEAPGEPALRKRAHHDKKASRKKQGHKKHMAEVNKAAQDQEAGDQEDGLSRTAAALRSGEAELGPAHRGREDSDRQSFLIRADGAGALDVSPHATGHQQEEELRKPDEDAIIQMIVEFLKRVGDQWEEEQSQASQPKVVLPNPTAAVRKKSQEKKTSPKRTFSLKKHGSEEAKRGAADVSSQEARPPKKSSFRPLCVGGHRPSISSSYGLEEPEVQDLSTEAGAPGPCKLSTPPESLGSGEELQPDRASEYREFIQKIISMLQDAEEQRGEEQPQVQEEEVCIENLAPFSRRKSQEKKLSFRRAFYHKKHSSKEPKRVGAAGAASPETRRPKRPSFLPLCVGGHRPSTSSSLDPEDLEYQEPQEPSPAEGEPVVVPEAPFQARGHTPEGAPQLSGVCESKELIILKLVALLQEVDGQLGQQIRRHPSFKRYFYKFSDSSLSKLLATLRSQVPHSSQWDRNLARRLYQFDVRLADKFAGNNSHAICILMGLRDHYNCTRFPGREDQPNIASPEILSPD</sequence>
<reference evidence="2" key="2">
    <citation type="submission" date="2025-09" db="UniProtKB">
        <authorList>
            <consortium name="Ensembl"/>
        </authorList>
    </citation>
    <scope>IDENTIFICATION</scope>
</reference>
<dbReference type="OMA" id="WTTSDWA"/>
<feature type="region of interest" description="Disordered" evidence="1">
    <location>
        <begin position="1"/>
        <end position="34"/>
    </location>
</feature>
<accession>A0A2K5DWB9</accession>
<feature type="compositionally biased region" description="Basic and acidic residues" evidence="1">
    <location>
        <begin position="121"/>
        <end position="139"/>
    </location>
</feature>
<organism evidence="2 3">
    <name type="scientific">Aotus nancymaae</name>
    <name type="common">Ma's night monkey</name>
    <dbReference type="NCBI Taxonomy" id="37293"/>
    <lineage>
        <taxon>Eukaryota</taxon>
        <taxon>Metazoa</taxon>
        <taxon>Chordata</taxon>
        <taxon>Craniata</taxon>
        <taxon>Vertebrata</taxon>
        <taxon>Euteleostomi</taxon>
        <taxon>Mammalia</taxon>
        <taxon>Eutheria</taxon>
        <taxon>Euarchontoglires</taxon>
        <taxon>Primates</taxon>
        <taxon>Haplorrhini</taxon>
        <taxon>Platyrrhini</taxon>
        <taxon>Aotidae</taxon>
        <taxon>Aotus</taxon>
    </lineage>
</organism>
<dbReference type="OrthoDB" id="9836802at2759"/>
<proteinExistence type="predicted"/>
<feature type="compositionally biased region" description="Basic and acidic residues" evidence="1">
    <location>
        <begin position="243"/>
        <end position="253"/>
    </location>
</feature>
<feature type="compositionally biased region" description="Low complexity" evidence="1">
    <location>
        <begin position="66"/>
        <end position="79"/>
    </location>
</feature>
<dbReference type="PANTHER" id="PTHR22435:SF0">
    <property type="entry name" value="PROTEIN BNIP5"/>
    <property type="match status" value="1"/>
</dbReference>
<feature type="region of interest" description="Disordered" evidence="1">
    <location>
        <begin position="453"/>
        <end position="517"/>
    </location>
</feature>